<protein>
    <recommendedName>
        <fullName evidence="3">DNA-directed DNA polymerase</fullName>
    </recommendedName>
</protein>
<dbReference type="EMBL" id="OV651814">
    <property type="protein sequence ID" value="CAH1106810.1"/>
    <property type="molecule type" value="Genomic_DNA"/>
</dbReference>
<gene>
    <name evidence="1" type="ORF">PSYICH_LOCUS7162</name>
</gene>
<evidence type="ECO:0000313" key="2">
    <source>
        <dbReference type="Proteomes" id="UP001153636"/>
    </source>
</evidence>
<reference evidence="1" key="1">
    <citation type="submission" date="2022-01" db="EMBL/GenBank/DDBJ databases">
        <authorList>
            <person name="King R."/>
        </authorList>
    </citation>
    <scope>NUCLEOTIDE SEQUENCE</scope>
</reference>
<evidence type="ECO:0000313" key="1">
    <source>
        <dbReference type="EMBL" id="CAH1106810.1"/>
    </source>
</evidence>
<dbReference type="InterPro" id="IPR012337">
    <property type="entry name" value="RNaseH-like_sf"/>
</dbReference>
<proteinExistence type="predicted"/>
<keyword evidence="2" id="KW-1185">Reference proteome</keyword>
<accession>A0A9P0CVV7</accession>
<dbReference type="PANTHER" id="PTHR31511">
    <property type="entry name" value="PROTEIN CBG23764"/>
    <property type="match status" value="1"/>
</dbReference>
<sequence>MIEKPNTNNAKIYYICKKLFTEDDIVVRDHDHFTGKFRNFLHQTYNLNFGKLFVIPVVFHNFSGYDSHFMIKNVLPINKEKYISFTVHSNENDIKLRFIDSFKYFWCSLEELPNILDISEKTILKKTFSFR</sequence>
<dbReference type="Gene3D" id="3.30.420.10">
    <property type="entry name" value="Ribonuclease H-like superfamily/Ribonuclease H"/>
    <property type="match status" value="1"/>
</dbReference>
<dbReference type="OrthoDB" id="6602337at2759"/>
<evidence type="ECO:0008006" key="3">
    <source>
        <dbReference type="Google" id="ProtNLM"/>
    </source>
</evidence>
<dbReference type="SUPFAM" id="SSF53098">
    <property type="entry name" value="Ribonuclease H-like"/>
    <property type="match status" value="1"/>
</dbReference>
<dbReference type="Proteomes" id="UP001153636">
    <property type="component" value="Chromosome 2"/>
</dbReference>
<name>A0A9P0CVV7_9CUCU</name>
<dbReference type="AlphaFoldDB" id="A0A9P0CVV7"/>
<dbReference type="PANTHER" id="PTHR31511:SF12">
    <property type="entry name" value="RHO TERMINATION FACTOR N-TERMINAL DOMAIN-CONTAINING PROTEIN"/>
    <property type="match status" value="1"/>
</dbReference>
<organism evidence="1 2">
    <name type="scientific">Psylliodes chrysocephalus</name>
    <dbReference type="NCBI Taxonomy" id="3402493"/>
    <lineage>
        <taxon>Eukaryota</taxon>
        <taxon>Metazoa</taxon>
        <taxon>Ecdysozoa</taxon>
        <taxon>Arthropoda</taxon>
        <taxon>Hexapoda</taxon>
        <taxon>Insecta</taxon>
        <taxon>Pterygota</taxon>
        <taxon>Neoptera</taxon>
        <taxon>Endopterygota</taxon>
        <taxon>Coleoptera</taxon>
        <taxon>Polyphaga</taxon>
        <taxon>Cucujiformia</taxon>
        <taxon>Chrysomeloidea</taxon>
        <taxon>Chrysomelidae</taxon>
        <taxon>Galerucinae</taxon>
        <taxon>Alticini</taxon>
        <taxon>Psylliodes</taxon>
    </lineage>
</organism>
<dbReference type="GO" id="GO:0003676">
    <property type="term" value="F:nucleic acid binding"/>
    <property type="evidence" value="ECO:0007669"/>
    <property type="project" value="InterPro"/>
</dbReference>
<dbReference type="InterPro" id="IPR036397">
    <property type="entry name" value="RNaseH_sf"/>
</dbReference>